<evidence type="ECO:0000313" key="1">
    <source>
        <dbReference type="EMBL" id="MBX40217.1"/>
    </source>
</evidence>
<organism evidence="1">
    <name type="scientific">Rhizophora mucronata</name>
    <name type="common">Asiatic mangrove</name>
    <dbReference type="NCBI Taxonomy" id="61149"/>
    <lineage>
        <taxon>Eukaryota</taxon>
        <taxon>Viridiplantae</taxon>
        <taxon>Streptophyta</taxon>
        <taxon>Embryophyta</taxon>
        <taxon>Tracheophyta</taxon>
        <taxon>Spermatophyta</taxon>
        <taxon>Magnoliopsida</taxon>
        <taxon>eudicotyledons</taxon>
        <taxon>Gunneridae</taxon>
        <taxon>Pentapetalae</taxon>
        <taxon>rosids</taxon>
        <taxon>fabids</taxon>
        <taxon>Malpighiales</taxon>
        <taxon>Rhizophoraceae</taxon>
        <taxon>Rhizophora</taxon>
    </lineage>
</organism>
<proteinExistence type="predicted"/>
<sequence>MEQKKILFSLIHKETAHICLKWILHLNFKSNTTM</sequence>
<name>A0A2P2NCN6_RHIMU</name>
<dbReference type="EMBL" id="GGEC01059733">
    <property type="protein sequence ID" value="MBX40217.1"/>
    <property type="molecule type" value="Transcribed_RNA"/>
</dbReference>
<dbReference type="AlphaFoldDB" id="A0A2P2NCN6"/>
<protein>
    <submittedName>
        <fullName evidence="1">Uncharacterized protein</fullName>
    </submittedName>
</protein>
<reference evidence="1" key="1">
    <citation type="submission" date="2018-02" db="EMBL/GenBank/DDBJ databases">
        <title>Rhizophora mucronata_Transcriptome.</title>
        <authorList>
            <person name="Meera S.P."/>
            <person name="Sreeshan A."/>
            <person name="Augustine A."/>
        </authorList>
    </citation>
    <scope>NUCLEOTIDE SEQUENCE</scope>
    <source>
        <tissue evidence="1">Leaf</tissue>
    </source>
</reference>
<accession>A0A2P2NCN6</accession>